<evidence type="ECO:0000313" key="3">
    <source>
        <dbReference type="Proteomes" id="UP000008495"/>
    </source>
</evidence>
<dbReference type="PANTHER" id="PTHR33169">
    <property type="entry name" value="PADR-FAMILY TRANSCRIPTIONAL REGULATOR"/>
    <property type="match status" value="1"/>
</dbReference>
<protein>
    <submittedName>
        <fullName evidence="2">Putative PadR family transcriptional regulator</fullName>
    </submittedName>
</protein>
<dbReference type="InterPro" id="IPR052509">
    <property type="entry name" value="Metal_resp_DNA-bind_regulator"/>
</dbReference>
<dbReference type="InterPro" id="IPR036388">
    <property type="entry name" value="WH-like_DNA-bd_sf"/>
</dbReference>
<dbReference type="RefSeq" id="WP_006501289.1">
    <property type="nucleotide sequence ID" value="NZ_BAGZ01000001.1"/>
</dbReference>
<dbReference type="STRING" id="100225.SAMN05421595_1667"/>
<dbReference type="SUPFAM" id="SSF46785">
    <property type="entry name" value="Winged helix' DNA-binding domain"/>
    <property type="match status" value="1"/>
</dbReference>
<accession>K6VIJ9</accession>
<evidence type="ECO:0000259" key="1">
    <source>
        <dbReference type="Pfam" id="PF03551"/>
    </source>
</evidence>
<dbReference type="Pfam" id="PF03551">
    <property type="entry name" value="PadR"/>
    <property type="match status" value="1"/>
</dbReference>
<dbReference type="Proteomes" id="UP000008495">
    <property type="component" value="Unassembled WGS sequence"/>
</dbReference>
<dbReference type="AlphaFoldDB" id="K6VIJ9"/>
<dbReference type="InterPro" id="IPR036390">
    <property type="entry name" value="WH_DNA-bd_sf"/>
</dbReference>
<keyword evidence="3" id="KW-1185">Reference proteome</keyword>
<evidence type="ECO:0000313" key="2">
    <source>
        <dbReference type="EMBL" id="GAB76539.1"/>
    </source>
</evidence>
<name>K6VIJ9_9MICO</name>
<dbReference type="PANTHER" id="PTHR33169:SF14">
    <property type="entry name" value="TRANSCRIPTIONAL REGULATOR RV3488"/>
    <property type="match status" value="1"/>
</dbReference>
<dbReference type="InterPro" id="IPR005149">
    <property type="entry name" value="Tscrpt_reg_PadR_N"/>
</dbReference>
<gene>
    <name evidence="2" type="ORF">AUCHE_01_01010</name>
</gene>
<reference evidence="2 3" key="1">
    <citation type="submission" date="2012-08" db="EMBL/GenBank/DDBJ databases">
        <title>Whole genome shotgun sequence of Austwickia chelonae NBRC 105200.</title>
        <authorList>
            <person name="Yoshida I."/>
            <person name="Hosoyama A."/>
            <person name="Tsuchikane K."/>
            <person name="Katsumata H."/>
            <person name="Ando Y."/>
            <person name="Ohji S."/>
            <person name="Hamada M."/>
            <person name="Tamura T."/>
            <person name="Yamazoe A."/>
            <person name="Yamazaki S."/>
            <person name="Fujita N."/>
        </authorList>
    </citation>
    <scope>NUCLEOTIDE SEQUENCE [LARGE SCALE GENOMIC DNA]</scope>
    <source>
        <strain evidence="2 3">NBRC 105200</strain>
    </source>
</reference>
<dbReference type="eggNOG" id="COG1695">
    <property type="taxonomic scope" value="Bacteria"/>
</dbReference>
<proteinExistence type="predicted"/>
<dbReference type="EMBL" id="BAGZ01000001">
    <property type="protein sequence ID" value="GAB76539.1"/>
    <property type="molecule type" value="Genomic_DNA"/>
</dbReference>
<organism evidence="2 3">
    <name type="scientific">Austwickia chelonae NBRC 105200</name>
    <dbReference type="NCBI Taxonomy" id="1184607"/>
    <lineage>
        <taxon>Bacteria</taxon>
        <taxon>Bacillati</taxon>
        <taxon>Actinomycetota</taxon>
        <taxon>Actinomycetes</taxon>
        <taxon>Micrococcales</taxon>
        <taxon>Dermatophilaceae</taxon>
        <taxon>Austwickia</taxon>
    </lineage>
</organism>
<sequence length="122" mass="13307">MSDALAQADPAANPWPAEWLRGVLEVGVLAVLESGPTYGYAIAADLERAGLGEIKGGTLYPLLGRLESAGLVDIEWRSGASGPGRKYYTLNTAGRDHLARRRARWQQFTDVTRRLLEEGPTR</sequence>
<feature type="domain" description="Transcription regulator PadR N-terminal" evidence="1">
    <location>
        <begin position="28"/>
        <end position="99"/>
    </location>
</feature>
<dbReference type="OrthoDB" id="122286at2"/>
<dbReference type="Gene3D" id="1.10.10.10">
    <property type="entry name" value="Winged helix-like DNA-binding domain superfamily/Winged helix DNA-binding domain"/>
    <property type="match status" value="1"/>
</dbReference>
<comment type="caution">
    <text evidence="2">The sequence shown here is derived from an EMBL/GenBank/DDBJ whole genome shotgun (WGS) entry which is preliminary data.</text>
</comment>